<accession>A0A7S4LBX0</accession>
<dbReference type="EMBL" id="HBJA01087255">
    <property type="protein sequence ID" value="CAE0819238.1"/>
    <property type="molecule type" value="Transcribed_RNA"/>
</dbReference>
<proteinExistence type="predicted"/>
<gene>
    <name evidence="1" type="ORF">EGYM00163_LOCUS30407</name>
</gene>
<evidence type="ECO:0000313" key="1">
    <source>
        <dbReference type="EMBL" id="CAE0819238.1"/>
    </source>
</evidence>
<organism evidence="1">
    <name type="scientific">Eutreptiella gymnastica</name>
    <dbReference type="NCBI Taxonomy" id="73025"/>
    <lineage>
        <taxon>Eukaryota</taxon>
        <taxon>Discoba</taxon>
        <taxon>Euglenozoa</taxon>
        <taxon>Euglenida</taxon>
        <taxon>Spirocuta</taxon>
        <taxon>Euglenophyceae</taxon>
        <taxon>Eutreptiales</taxon>
        <taxon>Eutreptiaceae</taxon>
        <taxon>Eutreptiella</taxon>
    </lineage>
</organism>
<name>A0A7S4LBX0_9EUGL</name>
<sequence>MLQTDIDIHCPQSDETFGSLIFWWIVMHRWHKQKKTLISGPVGLTPFFFTASHTTGVRRMRENPRGSCNGLWFWPWFCTTLRVPEHKRQYPLCCALQVDTCDALGGHYA</sequence>
<reference evidence="1" key="1">
    <citation type="submission" date="2021-01" db="EMBL/GenBank/DDBJ databases">
        <authorList>
            <person name="Corre E."/>
            <person name="Pelletier E."/>
            <person name="Niang G."/>
            <person name="Scheremetjew M."/>
            <person name="Finn R."/>
            <person name="Kale V."/>
            <person name="Holt S."/>
            <person name="Cochrane G."/>
            <person name="Meng A."/>
            <person name="Brown T."/>
            <person name="Cohen L."/>
        </authorList>
    </citation>
    <scope>NUCLEOTIDE SEQUENCE</scope>
    <source>
        <strain evidence="1">CCMP1594</strain>
    </source>
</reference>
<protein>
    <submittedName>
        <fullName evidence="1">Uncharacterized protein</fullName>
    </submittedName>
</protein>
<dbReference type="AlphaFoldDB" id="A0A7S4LBX0"/>